<dbReference type="EMBL" id="BANU01000033">
    <property type="protein sequence ID" value="GAC62324.1"/>
    <property type="molecule type" value="Genomic_DNA"/>
</dbReference>
<evidence type="ECO:0008006" key="3">
    <source>
        <dbReference type="Google" id="ProtNLM"/>
    </source>
</evidence>
<evidence type="ECO:0000313" key="2">
    <source>
        <dbReference type="Proteomes" id="UP000035083"/>
    </source>
</evidence>
<keyword evidence="2" id="KW-1185">Reference proteome</keyword>
<organism evidence="1 2">
    <name type="scientific">Gordonia sihwensis NBRC 108236</name>
    <dbReference type="NCBI Taxonomy" id="1223544"/>
    <lineage>
        <taxon>Bacteria</taxon>
        <taxon>Bacillati</taxon>
        <taxon>Actinomycetota</taxon>
        <taxon>Actinomycetes</taxon>
        <taxon>Mycobacteriales</taxon>
        <taxon>Gordoniaceae</taxon>
        <taxon>Gordonia</taxon>
    </lineage>
</organism>
<evidence type="ECO:0000313" key="1">
    <source>
        <dbReference type="EMBL" id="GAC62324.1"/>
    </source>
</evidence>
<accession>L7LN49</accession>
<proteinExistence type="predicted"/>
<gene>
    <name evidence="1" type="ORF">GSI01S_33_00100</name>
</gene>
<reference evidence="1 2" key="1">
    <citation type="submission" date="2012-12" db="EMBL/GenBank/DDBJ databases">
        <title>Whole genome shotgun sequence of Gordonia sihwensis NBRC 108236.</title>
        <authorList>
            <person name="Yoshida I."/>
            <person name="Hosoyama A."/>
            <person name="Tsuchikane K."/>
            <person name="Ando Y."/>
            <person name="Baba S."/>
            <person name="Ohji S."/>
            <person name="Hamada M."/>
            <person name="Tamura T."/>
            <person name="Yamazoe A."/>
            <person name="Yamazaki S."/>
            <person name="Fujita N."/>
        </authorList>
    </citation>
    <scope>NUCLEOTIDE SEQUENCE [LARGE SCALE GENOMIC DNA]</scope>
    <source>
        <strain evidence="1 2">NBRC 108236</strain>
    </source>
</reference>
<protein>
    <recommendedName>
        <fullName evidence="3">RNA polymerase sigma-70 region 4 domain-containing protein</fullName>
    </recommendedName>
</protein>
<dbReference type="RefSeq" id="WP_006897730.1">
    <property type="nucleotide sequence ID" value="NZ_BANU01000033.1"/>
</dbReference>
<name>L7LN49_9ACTN</name>
<comment type="caution">
    <text evidence="1">The sequence shown here is derived from an EMBL/GenBank/DDBJ whole genome shotgun (WGS) entry which is preliminary data.</text>
</comment>
<dbReference type="Proteomes" id="UP000035083">
    <property type="component" value="Unassembled WGS sequence"/>
</dbReference>
<dbReference type="AlphaFoldDB" id="L7LN49"/>
<sequence length="117" mass="12708">MNVMGEIIVERAGDGWFVVGVGRVSLRQVRMLAEESGRSIRWPADLARLVGDVEAADTALKAANRESVRSRLALAQFMRNQGISLPEIGATLGVSRQRVHALLNDHGEERSGLESGD</sequence>